<dbReference type="InterPro" id="IPR051531">
    <property type="entry name" value="N-acetyltransferase"/>
</dbReference>
<name>A0A5Q2TS56_9BACI</name>
<dbReference type="InterPro" id="IPR016181">
    <property type="entry name" value="Acyl_CoA_acyltransferase"/>
</dbReference>
<reference evidence="2 3" key="1">
    <citation type="submission" date="2019-11" db="EMBL/GenBank/DDBJ databases">
        <title>Gracilibacillus salitolerans sp. nov., a moderate halophile isolated from a saline soil in northwest China.</title>
        <authorList>
            <person name="Gan L."/>
        </authorList>
    </citation>
    <scope>NUCLEOTIDE SEQUENCE [LARGE SCALE GENOMIC DNA]</scope>
    <source>
        <strain evidence="2 3">SCU50</strain>
    </source>
</reference>
<gene>
    <name evidence="2" type="ORF">GI584_06635</name>
</gene>
<dbReference type="AlphaFoldDB" id="A0A5Q2TS56"/>
<evidence type="ECO:0000313" key="3">
    <source>
        <dbReference type="Proteomes" id="UP000339690"/>
    </source>
</evidence>
<dbReference type="KEGG" id="grc:GI584_06635"/>
<organism evidence="2 3">
    <name type="scientific">Gracilibacillus salitolerans</name>
    <dbReference type="NCBI Taxonomy" id="2663022"/>
    <lineage>
        <taxon>Bacteria</taxon>
        <taxon>Bacillati</taxon>
        <taxon>Bacillota</taxon>
        <taxon>Bacilli</taxon>
        <taxon>Bacillales</taxon>
        <taxon>Bacillaceae</taxon>
        <taxon>Gracilibacillus</taxon>
    </lineage>
</organism>
<keyword evidence="2" id="KW-0808">Transferase</keyword>
<dbReference type="SUPFAM" id="SSF55729">
    <property type="entry name" value="Acyl-CoA N-acyltransferases (Nat)"/>
    <property type="match status" value="1"/>
</dbReference>
<keyword evidence="3" id="KW-1185">Reference proteome</keyword>
<evidence type="ECO:0000313" key="2">
    <source>
        <dbReference type="EMBL" id="QGH36952.1"/>
    </source>
</evidence>
<dbReference type="PANTHER" id="PTHR43792">
    <property type="entry name" value="GNAT FAMILY, PUTATIVE (AFU_ORTHOLOGUE AFUA_3G00765)-RELATED-RELATED"/>
    <property type="match status" value="1"/>
</dbReference>
<feature type="domain" description="N-acetyltransferase" evidence="1">
    <location>
        <begin position="18"/>
        <end position="174"/>
    </location>
</feature>
<dbReference type="EMBL" id="CP045915">
    <property type="protein sequence ID" value="QGH36952.1"/>
    <property type="molecule type" value="Genomic_DNA"/>
</dbReference>
<protein>
    <submittedName>
        <fullName evidence="2">GNAT family N-acetyltransferase</fullName>
    </submittedName>
</protein>
<dbReference type="PANTHER" id="PTHR43792:SF9">
    <property type="entry name" value="RIBOSOMAL-PROTEIN-ALANINE ACETYLTRANSFERASE"/>
    <property type="match status" value="1"/>
</dbReference>
<sequence>MEVEDICSEFPLLETERLLLRQVSLGDVHDIYAYGSNEEVSKYVTWETHKSLDETLAFVEYILNRYECNYLAPWAIELKEKQKMIGTIDFVSWDTHQHIAEIGFVISQDFWGKGIVTEAAKEVIKFGFNHMDLERIQAKCLVENIGSARVMEKAGMMFEGVLRKAVYGKGKHWDVKIYSILREEFAAKC</sequence>
<dbReference type="GO" id="GO:0008999">
    <property type="term" value="F:protein-N-terminal-alanine acetyltransferase activity"/>
    <property type="evidence" value="ECO:0007669"/>
    <property type="project" value="TreeGrafter"/>
</dbReference>
<dbReference type="GO" id="GO:0005737">
    <property type="term" value="C:cytoplasm"/>
    <property type="evidence" value="ECO:0007669"/>
    <property type="project" value="TreeGrafter"/>
</dbReference>
<dbReference type="Pfam" id="PF13302">
    <property type="entry name" value="Acetyltransf_3"/>
    <property type="match status" value="1"/>
</dbReference>
<dbReference type="InterPro" id="IPR000182">
    <property type="entry name" value="GNAT_dom"/>
</dbReference>
<evidence type="ECO:0000259" key="1">
    <source>
        <dbReference type="PROSITE" id="PS51186"/>
    </source>
</evidence>
<dbReference type="PROSITE" id="PS51186">
    <property type="entry name" value="GNAT"/>
    <property type="match status" value="1"/>
</dbReference>
<proteinExistence type="predicted"/>
<dbReference type="Gene3D" id="3.40.630.30">
    <property type="match status" value="1"/>
</dbReference>
<accession>A0A5Q2TS56</accession>
<dbReference type="Proteomes" id="UP000339690">
    <property type="component" value="Chromosome"/>
</dbReference>
<dbReference type="RefSeq" id="WP_153792936.1">
    <property type="nucleotide sequence ID" value="NZ_CP045915.1"/>
</dbReference>